<keyword evidence="3 5" id="KW-1133">Transmembrane helix</keyword>
<feature type="transmembrane region" description="Helical" evidence="5">
    <location>
        <begin position="104"/>
        <end position="124"/>
    </location>
</feature>
<evidence type="ECO:0000256" key="2">
    <source>
        <dbReference type="ARBA" id="ARBA00022692"/>
    </source>
</evidence>
<evidence type="ECO:0000256" key="4">
    <source>
        <dbReference type="ARBA" id="ARBA00023136"/>
    </source>
</evidence>
<comment type="subcellular location">
    <subcellularLocation>
        <location evidence="1">Membrane</location>
        <topology evidence="1">Multi-pass membrane protein</topology>
    </subcellularLocation>
</comment>
<evidence type="ECO:0000256" key="1">
    <source>
        <dbReference type="ARBA" id="ARBA00004141"/>
    </source>
</evidence>
<feature type="transmembrane region" description="Helical" evidence="5">
    <location>
        <begin position="7"/>
        <end position="27"/>
    </location>
</feature>
<gene>
    <name evidence="6" type="ORF">BSAL_44390</name>
</gene>
<evidence type="ECO:0000256" key="3">
    <source>
        <dbReference type="ARBA" id="ARBA00022989"/>
    </source>
</evidence>
<reference evidence="7" key="1">
    <citation type="submission" date="2015-09" db="EMBL/GenBank/DDBJ databases">
        <authorList>
            <consortium name="Pathogen Informatics"/>
        </authorList>
    </citation>
    <scope>NUCLEOTIDE SEQUENCE [LARGE SCALE GENOMIC DNA]</scope>
    <source>
        <strain evidence="7">Lake Konstanz</strain>
    </source>
</reference>
<dbReference type="EMBL" id="CYKH01002188">
    <property type="protein sequence ID" value="CUG93704.1"/>
    <property type="molecule type" value="Genomic_DNA"/>
</dbReference>
<keyword evidence="7" id="KW-1185">Reference proteome</keyword>
<dbReference type="InterPro" id="IPR005178">
    <property type="entry name" value="Ostalpha/TMEM184C"/>
</dbReference>
<dbReference type="Proteomes" id="UP000051952">
    <property type="component" value="Unassembled WGS sequence"/>
</dbReference>
<dbReference type="GO" id="GO:0016020">
    <property type="term" value="C:membrane"/>
    <property type="evidence" value="ECO:0007669"/>
    <property type="project" value="UniProtKB-SubCell"/>
</dbReference>
<feature type="transmembrane region" description="Helical" evidence="5">
    <location>
        <begin position="280"/>
        <end position="301"/>
    </location>
</feature>
<dbReference type="OrthoDB" id="5348404at2759"/>
<organism evidence="6 7">
    <name type="scientific">Bodo saltans</name>
    <name type="common">Flagellated protozoan</name>
    <dbReference type="NCBI Taxonomy" id="75058"/>
    <lineage>
        <taxon>Eukaryota</taxon>
        <taxon>Discoba</taxon>
        <taxon>Euglenozoa</taxon>
        <taxon>Kinetoplastea</taxon>
        <taxon>Metakinetoplastina</taxon>
        <taxon>Eubodonida</taxon>
        <taxon>Bodonidae</taxon>
        <taxon>Bodo</taxon>
    </lineage>
</organism>
<evidence type="ECO:0000313" key="6">
    <source>
        <dbReference type="EMBL" id="CUG93704.1"/>
    </source>
</evidence>
<evidence type="ECO:0000313" key="7">
    <source>
        <dbReference type="Proteomes" id="UP000051952"/>
    </source>
</evidence>
<dbReference type="Pfam" id="PF03619">
    <property type="entry name" value="Solute_trans_a"/>
    <property type="match status" value="1"/>
</dbReference>
<feature type="transmembrane region" description="Helical" evidence="5">
    <location>
        <begin position="238"/>
        <end position="260"/>
    </location>
</feature>
<keyword evidence="4 5" id="KW-0472">Membrane</keyword>
<evidence type="ECO:0000256" key="5">
    <source>
        <dbReference type="SAM" id="Phobius"/>
    </source>
</evidence>
<keyword evidence="2 5" id="KW-0812">Transmembrane</keyword>
<dbReference type="PANTHER" id="PTHR23423">
    <property type="entry name" value="ORGANIC SOLUTE TRANSPORTER-RELATED"/>
    <property type="match status" value="1"/>
</dbReference>
<dbReference type="SMART" id="SM01417">
    <property type="entry name" value="Solute_trans_a"/>
    <property type="match status" value="1"/>
</dbReference>
<accession>A0A0S4JTI7</accession>
<feature type="transmembrane region" description="Helical" evidence="5">
    <location>
        <begin position="69"/>
        <end position="92"/>
    </location>
</feature>
<dbReference type="VEuPathDB" id="TriTrypDB:BSAL_44390"/>
<feature type="transmembrane region" description="Helical" evidence="5">
    <location>
        <begin position="203"/>
        <end position="226"/>
    </location>
</feature>
<sequence>MTGLDRIFGGVNYALIAGTVGVAATMLGPNTDVVQAQAYEVLRTSLAVLFGSTHAEPASALSGRGAAPFGLLVSFLFVAAASVMTIIQIVSHLLSYTNPTRQRYIIRILLMVPIYAVDSFWSYLSFRDATWSRSHETPTMRTCCTTSTRCSWISWEVRMAVSKRGSPLPPRTLAIFPHSFPMNHVLSPMILSRNLLWWWKMLLVQYMVLSPLVTVLSFVTGLQGVFDENSYALDNAHVYLMVTKTVSVTLAFTALFYLYLSTKKIIHDFHPTGKFISIKFVIFFSFWQYLVITTAHSYGLLPSSWLHRMLAWSHGASTVEDQEIALCNILLCFEMFVTAAMHHEVFSVKATILQKSIQKSVPFGAAIRHAFGVGDIVVATRTTAQEAQEKLKKRQ</sequence>
<protein>
    <submittedName>
        <fullName evidence="6">Solute transporter, putative</fullName>
    </submittedName>
</protein>
<proteinExistence type="predicted"/>
<dbReference type="AlphaFoldDB" id="A0A0S4JTI7"/>
<dbReference type="OMA" id="AHAFVFN"/>
<name>A0A0S4JTI7_BODSA</name>